<keyword evidence="3" id="KW-0597">Phosphoprotein</keyword>
<keyword evidence="9" id="KW-1133">Transmembrane helix</keyword>
<feature type="transmembrane region" description="Helical" evidence="9">
    <location>
        <begin position="102"/>
        <end position="124"/>
    </location>
</feature>
<dbReference type="InterPro" id="IPR003594">
    <property type="entry name" value="HATPase_dom"/>
</dbReference>
<feature type="transmembrane region" description="Helical" evidence="9">
    <location>
        <begin position="165"/>
        <end position="192"/>
    </location>
</feature>
<dbReference type="EMBL" id="BSEJ01000017">
    <property type="protein sequence ID" value="GLJ62746.1"/>
    <property type="molecule type" value="Genomic_DNA"/>
</dbReference>
<sequence length="424" mass="44856">MDGAGTSTSTPLRTRWRGLFRRVSAAQWILDGFTGAFFLLFAAVLLPTYDDGFSWIGGAATLALMTTALMLSRCAPALSLAVAWIGAFVQMGTGQQPMAANVAIFVVLFAVAAYGSRVVFWVGFASACAGALCVALYLFVFGPAIAGIGYVGYVGGASSPLQAVLSLMLVFGAALFSLLLAWTLGALFRVVIRNRETRRAQLLAEERATAEEERGRIARDMHDVVAHSLAVVIAQADGARYAAAADPEAATQALATISQTARSALSDVRMLLTQLRHRQAEGPQPTIADLEQLYAHVRAAGVDLRVTVDPAPPGEPPASVQLAVYRILQEATTNAMRHGDGGPVHVHLAWLPGSVALSVRNRRVSSDTRPVPVTTARTKVLHAPPVQSAGHGLIGMRERAELVGGRFDAGPQSADWVVQATLPV</sequence>
<evidence type="ECO:0000256" key="4">
    <source>
        <dbReference type="ARBA" id="ARBA00022679"/>
    </source>
</evidence>
<evidence type="ECO:0000313" key="13">
    <source>
        <dbReference type="EMBL" id="GLJ62746.1"/>
    </source>
</evidence>
<dbReference type="InterPro" id="IPR036890">
    <property type="entry name" value="HATPase_C_sf"/>
</dbReference>
<feature type="domain" description="Histidine kinase/HSP90-like ATPase" evidence="10">
    <location>
        <begin position="321"/>
        <end position="410"/>
    </location>
</feature>
<gene>
    <name evidence="13" type="ORF">GCM10017576_28770</name>
</gene>
<keyword evidence="9" id="KW-0812">Transmembrane</keyword>
<evidence type="ECO:0000256" key="1">
    <source>
        <dbReference type="ARBA" id="ARBA00000085"/>
    </source>
</evidence>
<dbReference type="Gene3D" id="3.30.565.10">
    <property type="entry name" value="Histidine kinase-like ATPase, C-terminal domain"/>
    <property type="match status" value="1"/>
</dbReference>
<protein>
    <recommendedName>
        <fullName evidence="2">histidine kinase</fullName>
        <ecNumber evidence="2">2.7.13.3</ecNumber>
    </recommendedName>
</protein>
<dbReference type="GO" id="GO:0046983">
    <property type="term" value="F:protein dimerization activity"/>
    <property type="evidence" value="ECO:0007669"/>
    <property type="project" value="InterPro"/>
</dbReference>
<dbReference type="InterPro" id="IPR011712">
    <property type="entry name" value="Sig_transdc_His_kin_sub3_dim/P"/>
</dbReference>
<evidence type="ECO:0000259" key="10">
    <source>
        <dbReference type="Pfam" id="PF02518"/>
    </source>
</evidence>
<evidence type="ECO:0000256" key="7">
    <source>
        <dbReference type="ARBA" id="ARBA00022840"/>
    </source>
</evidence>
<keyword evidence="7" id="KW-0067">ATP-binding</keyword>
<keyword evidence="5" id="KW-0547">Nucleotide-binding</keyword>
<feature type="transmembrane region" description="Helical" evidence="9">
    <location>
        <begin position="52"/>
        <end position="71"/>
    </location>
</feature>
<dbReference type="EC" id="2.7.13.3" evidence="2"/>
<name>A0A9W6H505_9MICO</name>
<evidence type="ECO:0000256" key="2">
    <source>
        <dbReference type="ARBA" id="ARBA00012438"/>
    </source>
</evidence>
<comment type="caution">
    <text evidence="13">The sequence shown here is derived from an EMBL/GenBank/DDBJ whole genome shotgun (WGS) entry which is preliminary data.</text>
</comment>
<dbReference type="Pfam" id="PF02518">
    <property type="entry name" value="HATPase_c"/>
    <property type="match status" value="1"/>
</dbReference>
<keyword evidence="9" id="KW-0472">Membrane</keyword>
<reference evidence="13" key="1">
    <citation type="journal article" date="2014" name="Int. J. Syst. Evol. Microbiol.">
        <title>Complete genome sequence of Corynebacterium casei LMG S-19264T (=DSM 44701T), isolated from a smear-ripened cheese.</title>
        <authorList>
            <consortium name="US DOE Joint Genome Institute (JGI-PGF)"/>
            <person name="Walter F."/>
            <person name="Albersmeier A."/>
            <person name="Kalinowski J."/>
            <person name="Ruckert C."/>
        </authorList>
    </citation>
    <scope>NUCLEOTIDE SEQUENCE</scope>
    <source>
        <strain evidence="13">VKM Ac-1020</strain>
    </source>
</reference>
<dbReference type="GO" id="GO:0016020">
    <property type="term" value="C:membrane"/>
    <property type="evidence" value="ECO:0007669"/>
    <property type="project" value="InterPro"/>
</dbReference>
<comment type="catalytic activity">
    <reaction evidence="1">
        <text>ATP + protein L-histidine = ADP + protein N-phospho-L-histidine.</text>
        <dbReference type="EC" id="2.7.13.3"/>
    </reaction>
</comment>
<dbReference type="SUPFAM" id="SSF55874">
    <property type="entry name" value="ATPase domain of HSP90 chaperone/DNA topoisomerase II/histidine kinase"/>
    <property type="match status" value="1"/>
</dbReference>
<keyword evidence="14" id="KW-1185">Reference proteome</keyword>
<dbReference type="InterPro" id="IPR055558">
    <property type="entry name" value="DUF7134"/>
</dbReference>
<evidence type="ECO:0000313" key="14">
    <source>
        <dbReference type="Proteomes" id="UP001142462"/>
    </source>
</evidence>
<reference evidence="13" key="2">
    <citation type="submission" date="2023-01" db="EMBL/GenBank/DDBJ databases">
        <authorList>
            <person name="Sun Q."/>
            <person name="Evtushenko L."/>
        </authorList>
    </citation>
    <scope>NUCLEOTIDE SEQUENCE</scope>
    <source>
        <strain evidence="13">VKM Ac-1020</strain>
    </source>
</reference>
<evidence type="ECO:0000256" key="6">
    <source>
        <dbReference type="ARBA" id="ARBA00022777"/>
    </source>
</evidence>
<organism evidence="13 14">
    <name type="scientific">Microbacterium barkeri</name>
    <dbReference type="NCBI Taxonomy" id="33917"/>
    <lineage>
        <taxon>Bacteria</taxon>
        <taxon>Bacillati</taxon>
        <taxon>Actinomycetota</taxon>
        <taxon>Actinomycetes</taxon>
        <taxon>Micrococcales</taxon>
        <taxon>Microbacteriaceae</taxon>
        <taxon>Microbacterium</taxon>
    </lineage>
</organism>
<feature type="domain" description="Signal transduction histidine kinase subgroup 3 dimerisation and phosphoacceptor" evidence="11">
    <location>
        <begin position="213"/>
        <end position="279"/>
    </location>
</feature>
<evidence type="ECO:0000256" key="3">
    <source>
        <dbReference type="ARBA" id="ARBA00022553"/>
    </source>
</evidence>
<keyword evidence="4" id="KW-0808">Transferase</keyword>
<dbReference type="InterPro" id="IPR050482">
    <property type="entry name" value="Sensor_HK_TwoCompSys"/>
</dbReference>
<evidence type="ECO:0000256" key="9">
    <source>
        <dbReference type="SAM" id="Phobius"/>
    </source>
</evidence>
<dbReference type="PANTHER" id="PTHR24421:SF10">
    <property type="entry name" value="NITRATE_NITRITE SENSOR PROTEIN NARQ"/>
    <property type="match status" value="1"/>
</dbReference>
<evidence type="ECO:0000256" key="5">
    <source>
        <dbReference type="ARBA" id="ARBA00022741"/>
    </source>
</evidence>
<feature type="transmembrane region" description="Helical" evidence="9">
    <location>
        <begin position="25"/>
        <end position="46"/>
    </location>
</feature>
<dbReference type="AlphaFoldDB" id="A0A9W6H505"/>
<dbReference type="RefSeq" id="WP_271174432.1">
    <property type="nucleotide sequence ID" value="NZ_BSEJ01000017.1"/>
</dbReference>
<dbReference type="PANTHER" id="PTHR24421">
    <property type="entry name" value="NITRATE/NITRITE SENSOR PROTEIN NARX-RELATED"/>
    <property type="match status" value="1"/>
</dbReference>
<dbReference type="GO" id="GO:0005524">
    <property type="term" value="F:ATP binding"/>
    <property type="evidence" value="ECO:0007669"/>
    <property type="project" value="UniProtKB-KW"/>
</dbReference>
<feature type="transmembrane region" description="Helical" evidence="9">
    <location>
        <begin position="131"/>
        <end position="153"/>
    </location>
</feature>
<dbReference type="Proteomes" id="UP001142462">
    <property type="component" value="Unassembled WGS sequence"/>
</dbReference>
<evidence type="ECO:0000259" key="11">
    <source>
        <dbReference type="Pfam" id="PF07730"/>
    </source>
</evidence>
<keyword evidence="6 13" id="KW-0418">Kinase</keyword>
<feature type="domain" description="DUF7134" evidence="12">
    <location>
        <begin position="25"/>
        <end position="189"/>
    </location>
</feature>
<dbReference type="CDD" id="cd16917">
    <property type="entry name" value="HATPase_UhpB-NarQ-NarX-like"/>
    <property type="match status" value="1"/>
</dbReference>
<evidence type="ECO:0000259" key="12">
    <source>
        <dbReference type="Pfam" id="PF23539"/>
    </source>
</evidence>
<dbReference type="GO" id="GO:0000155">
    <property type="term" value="F:phosphorelay sensor kinase activity"/>
    <property type="evidence" value="ECO:0007669"/>
    <property type="project" value="InterPro"/>
</dbReference>
<accession>A0A9W6H505</accession>
<keyword evidence="8" id="KW-0902">Two-component regulatory system</keyword>
<proteinExistence type="predicted"/>
<dbReference type="Pfam" id="PF23539">
    <property type="entry name" value="DUF7134"/>
    <property type="match status" value="1"/>
</dbReference>
<dbReference type="Pfam" id="PF07730">
    <property type="entry name" value="HisKA_3"/>
    <property type="match status" value="1"/>
</dbReference>
<dbReference type="Gene3D" id="1.20.5.1930">
    <property type="match status" value="1"/>
</dbReference>
<feature type="transmembrane region" description="Helical" evidence="9">
    <location>
        <begin position="78"/>
        <end position="96"/>
    </location>
</feature>
<evidence type="ECO:0000256" key="8">
    <source>
        <dbReference type="ARBA" id="ARBA00023012"/>
    </source>
</evidence>